<dbReference type="SUPFAM" id="SSF55785">
    <property type="entry name" value="PYP-like sensor domain (PAS domain)"/>
    <property type="match status" value="1"/>
</dbReference>
<dbReference type="CDD" id="cd00130">
    <property type="entry name" value="PAS"/>
    <property type="match status" value="1"/>
</dbReference>
<dbReference type="Pfam" id="PF00672">
    <property type="entry name" value="HAMP"/>
    <property type="match status" value="1"/>
</dbReference>
<dbReference type="InterPro" id="IPR035919">
    <property type="entry name" value="EAL_sf"/>
</dbReference>
<dbReference type="Gene3D" id="3.20.20.450">
    <property type="entry name" value="EAL domain"/>
    <property type="match status" value="1"/>
</dbReference>
<protein>
    <submittedName>
        <fullName evidence="8">Diguanylate cyclase</fullName>
        <ecNumber evidence="8">2.7.7.65</ecNumber>
    </submittedName>
</protein>
<keyword evidence="2" id="KW-0812">Transmembrane</keyword>
<dbReference type="Gene3D" id="3.30.70.270">
    <property type="match status" value="1"/>
</dbReference>
<dbReference type="CDD" id="cd06225">
    <property type="entry name" value="HAMP"/>
    <property type="match status" value="1"/>
</dbReference>
<evidence type="ECO:0000259" key="7">
    <source>
        <dbReference type="PROSITE" id="PS50887"/>
    </source>
</evidence>
<organism evidence="8 9">
    <name type="scientific">Trichlorobacter ammonificans</name>
    <dbReference type="NCBI Taxonomy" id="2916410"/>
    <lineage>
        <taxon>Bacteria</taxon>
        <taxon>Pseudomonadati</taxon>
        <taxon>Thermodesulfobacteriota</taxon>
        <taxon>Desulfuromonadia</taxon>
        <taxon>Geobacterales</taxon>
        <taxon>Geobacteraceae</taxon>
        <taxon>Trichlorobacter</taxon>
    </lineage>
</organism>
<dbReference type="PROSITE" id="PS50887">
    <property type="entry name" value="GGDEF"/>
    <property type="match status" value="1"/>
</dbReference>
<accession>A0ABM9DAT4</accession>
<feature type="domain" description="GGDEF" evidence="7">
    <location>
        <begin position="311"/>
        <end position="444"/>
    </location>
</feature>
<dbReference type="Pfam" id="PF00563">
    <property type="entry name" value="EAL"/>
    <property type="match status" value="1"/>
</dbReference>
<dbReference type="InterPro" id="IPR000160">
    <property type="entry name" value="GGDEF_dom"/>
</dbReference>
<feature type="domain" description="HAMP" evidence="6">
    <location>
        <begin position="89"/>
        <end position="142"/>
    </location>
</feature>
<keyword evidence="2" id="KW-0472">Membrane</keyword>
<dbReference type="Gene3D" id="6.10.340.10">
    <property type="match status" value="1"/>
</dbReference>
<dbReference type="InterPro" id="IPR013655">
    <property type="entry name" value="PAS_fold_3"/>
</dbReference>
<sequence>MNRFHFSLRARITLAVTGLVLLLMLGTALLTVEQVFREYSRILKDTPVAAESVTPEHFTVILQTARHRFLAATAIGTALVALLVTLLVRLLTRPLTVLTRHMQQLPQKSGDDRYLHLTERDDIGQLAAAFNTMIEELERHCRAVQENEQRYRIVTESAADFTYWQRPDGSFEFASPACKDVTGYSREELASRPELLLEMIHPADRGITAPLHITADSDACCISDEIEYRIITRDGTVRWVRHAFQPIYDEQGNCLGRRGSSTDITERKQLAEQVSHLVLHDLLTGLPNRSLFTDRLSLALTTQQSRSNASTITAVLFFGIDRFKLINDTLGHDTGDRILIMTAERLRKMLHTGDTLCRFGGDVFAMILPERESRHEAITMSYRILACLTEPFRLSGQQVTLTGSIGIAVSPEDGTDSDTLLKGAETAMYEAKRSGKNCFRFYAREMNFQAVQLLKLDNSMPISLDRGDFYLHYQPQLDLKSGTVIGVEALLRWRHPELGMIPPDRFIPLAEENGFITRLGAWVLKTACMQAASWQRHGLPPLRVAVNISSRQFSEPDFVDLVSTTLTGCGLNADLLELELTESLLVSNEQQVARKLQGLKAMGIHLAIDDFGTGYSSLSYLKHFPLDRLKIDKSFVNDILSDPDDAAITEAIIGMAHALKLKVIAEGVETREQLLFLEDRGCDEMQGYYLSRPLSEHDLIGFMKSRETDVP</sequence>
<reference evidence="8 9" key="1">
    <citation type="submission" date="2022-03" db="EMBL/GenBank/DDBJ databases">
        <authorList>
            <person name="Koch H."/>
        </authorList>
    </citation>
    <scope>NUCLEOTIDE SEQUENCE [LARGE SCALE GENOMIC DNA]</scope>
    <source>
        <strain evidence="8 9">G1</strain>
    </source>
</reference>
<dbReference type="SUPFAM" id="SSF158472">
    <property type="entry name" value="HAMP domain-like"/>
    <property type="match status" value="1"/>
</dbReference>
<dbReference type="PROSITE" id="PS50885">
    <property type="entry name" value="HAMP"/>
    <property type="match status" value="1"/>
</dbReference>
<keyword evidence="8" id="KW-0808">Transferase</keyword>
<evidence type="ECO:0000259" key="4">
    <source>
        <dbReference type="PROSITE" id="PS50113"/>
    </source>
</evidence>
<dbReference type="GO" id="GO:0052621">
    <property type="term" value="F:diguanylate cyclase activity"/>
    <property type="evidence" value="ECO:0007669"/>
    <property type="project" value="UniProtKB-EC"/>
</dbReference>
<keyword evidence="8" id="KW-0548">Nucleotidyltransferase</keyword>
<feature type="coiled-coil region" evidence="1">
    <location>
        <begin position="127"/>
        <end position="154"/>
    </location>
</feature>
<gene>
    <name evidence="8" type="ORF">GEAMG1_2040</name>
</gene>
<dbReference type="InterPro" id="IPR029787">
    <property type="entry name" value="Nucleotide_cyclase"/>
</dbReference>
<dbReference type="NCBIfam" id="TIGR00229">
    <property type="entry name" value="sensory_box"/>
    <property type="match status" value="1"/>
</dbReference>
<dbReference type="InterPro" id="IPR043128">
    <property type="entry name" value="Rev_trsase/Diguanyl_cyclase"/>
</dbReference>
<dbReference type="InterPro" id="IPR000014">
    <property type="entry name" value="PAS"/>
</dbReference>
<dbReference type="CDD" id="cd01949">
    <property type="entry name" value="GGDEF"/>
    <property type="match status" value="1"/>
</dbReference>
<evidence type="ECO:0000313" key="8">
    <source>
        <dbReference type="EMBL" id="CAH2031875.1"/>
    </source>
</evidence>
<dbReference type="InterPro" id="IPR003660">
    <property type="entry name" value="HAMP_dom"/>
</dbReference>
<dbReference type="InterPro" id="IPR052155">
    <property type="entry name" value="Biofilm_reg_signaling"/>
</dbReference>
<dbReference type="SMART" id="SM00052">
    <property type="entry name" value="EAL"/>
    <property type="match status" value="1"/>
</dbReference>
<proteinExistence type="predicted"/>
<dbReference type="PROSITE" id="PS50883">
    <property type="entry name" value="EAL"/>
    <property type="match status" value="1"/>
</dbReference>
<dbReference type="SUPFAM" id="SSF141868">
    <property type="entry name" value="EAL domain-like"/>
    <property type="match status" value="1"/>
</dbReference>
<feature type="transmembrane region" description="Helical" evidence="2">
    <location>
        <begin position="69"/>
        <end position="92"/>
    </location>
</feature>
<dbReference type="InterPro" id="IPR001610">
    <property type="entry name" value="PAC"/>
</dbReference>
<dbReference type="PROSITE" id="PS50113">
    <property type="entry name" value="PAC"/>
    <property type="match status" value="1"/>
</dbReference>
<dbReference type="SMART" id="SM00304">
    <property type="entry name" value="HAMP"/>
    <property type="match status" value="1"/>
</dbReference>
<evidence type="ECO:0000259" key="6">
    <source>
        <dbReference type="PROSITE" id="PS50885"/>
    </source>
</evidence>
<dbReference type="RefSeq" id="WP_305732666.1">
    <property type="nucleotide sequence ID" value="NZ_OW150024.1"/>
</dbReference>
<dbReference type="InterPro" id="IPR035965">
    <property type="entry name" value="PAS-like_dom_sf"/>
</dbReference>
<evidence type="ECO:0000256" key="1">
    <source>
        <dbReference type="SAM" id="Coils"/>
    </source>
</evidence>
<keyword evidence="1" id="KW-0175">Coiled coil</keyword>
<dbReference type="InterPro" id="IPR000700">
    <property type="entry name" value="PAS-assoc_C"/>
</dbReference>
<dbReference type="Proteomes" id="UP001295463">
    <property type="component" value="Chromosome"/>
</dbReference>
<dbReference type="PANTHER" id="PTHR44757:SF2">
    <property type="entry name" value="BIOFILM ARCHITECTURE MAINTENANCE PROTEIN MBAA"/>
    <property type="match status" value="1"/>
</dbReference>
<evidence type="ECO:0000259" key="5">
    <source>
        <dbReference type="PROSITE" id="PS50883"/>
    </source>
</evidence>
<evidence type="ECO:0000256" key="2">
    <source>
        <dbReference type="SAM" id="Phobius"/>
    </source>
</evidence>
<dbReference type="PROSITE" id="PS50112">
    <property type="entry name" value="PAS"/>
    <property type="match status" value="1"/>
</dbReference>
<dbReference type="CDD" id="cd01948">
    <property type="entry name" value="EAL"/>
    <property type="match status" value="1"/>
</dbReference>
<feature type="transmembrane region" description="Helical" evidence="2">
    <location>
        <begin position="12"/>
        <end position="32"/>
    </location>
</feature>
<evidence type="ECO:0000313" key="9">
    <source>
        <dbReference type="Proteomes" id="UP001295463"/>
    </source>
</evidence>
<dbReference type="SUPFAM" id="SSF55073">
    <property type="entry name" value="Nucleotide cyclase"/>
    <property type="match status" value="1"/>
</dbReference>
<feature type="domain" description="PAS" evidence="3">
    <location>
        <begin position="147"/>
        <end position="205"/>
    </location>
</feature>
<feature type="domain" description="PAC" evidence="4">
    <location>
        <begin position="224"/>
        <end position="276"/>
    </location>
</feature>
<dbReference type="EMBL" id="OW150024">
    <property type="protein sequence ID" value="CAH2031875.1"/>
    <property type="molecule type" value="Genomic_DNA"/>
</dbReference>
<evidence type="ECO:0000259" key="3">
    <source>
        <dbReference type="PROSITE" id="PS50112"/>
    </source>
</evidence>
<feature type="domain" description="EAL" evidence="5">
    <location>
        <begin position="453"/>
        <end position="707"/>
    </location>
</feature>
<name>A0ABM9DAT4_9BACT</name>
<dbReference type="SMART" id="SM00267">
    <property type="entry name" value="GGDEF"/>
    <property type="match status" value="1"/>
</dbReference>
<keyword evidence="2" id="KW-1133">Transmembrane helix</keyword>
<dbReference type="NCBIfam" id="TIGR00254">
    <property type="entry name" value="GGDEF"/>
    <property type="match status" value="1"/>
</dbReference>
<dbReference type="SMART" id="SM00091">
    <property type="entry name" value="PAS"/>
    <property type="match status" value="1"/>
</dbReference>
<dbReference type="Gene3D" id="3.30.450.20">
    <property type="entry name" value="PAS domain"/>
    <property type="match status" value="1"/>
</dbReference>
<keyword evidence="9" id="KW-1185">Reference proteome</keyword>
<dbReference type="PANTHER" id="PTHR44757">
    <property type="entry name" value="DIGUANYLATE CYCLASE DGCP"/>
    <property type="match status" value="1"/>
</dbReference>
<dbReference type="EC" id="2.7.7.65" evidence="8"/>
<dbReference type="Pfam" id="PF00990">
    <property type="entry name" value="GGDEF"/>
    <property type="match status" value="1"/>
</dbReference>
<dbReference type="SMART" id="SM00086">
    <property type="entry name" value="PAC"/>
    <property type="match status" value="1"/>
</dbReference>
<dbReference type="InterPro" id="IPR001633">
    <property type="entry name" value="EAL_dom"/>
</dbReference>
<dbReference type="Pfam" id="PF08447">
    <property type="entry name" value="PAS_3"/>
    <property type="match status" value="1"/>
</dbReference>